<dbReference type="GO" id="GO:0070525">
    <property type="term" value="P:tRNA threonylcarbamoyladenosine metabolic process"/>
    <property type="evidence" value="ECO:0007669"/>
    <property type="project" value="TreeGrafter"/>
</dbReference>
<reference evidence="3 4" key="1">
    <citation type="submission" date="2015-07" db="EMBL/GenBank/DDBJ databases">
        <title>The genome of the fungus Escovopsis weberi, a specialized disease agent of ant agriculture.</title>
        <authorList>
            <person name="de Man T.J."/>
            <person name="Stajich J.E."/>
            <person name="Kubicek C.P."/>
            <person name="Chenthamara K."/>
            <person name="Atanasova L."/>
            <person name="Druzhinina I.S."/>
            <person name="Birnbaum S."/>
            <person name="Barribeau S.M."/>
            <person name="Teiling C."/>
            <person name="Suen G."/>
            <person name="Currie C."/>
            <person name="Gerardo N.M."/>
        </authorList>
    </citation>
    <scope>NUCLEOTIDE SEQUENCE [LARGE SCALE GENOMIC DNA]</scope>
</reference>
<evidence type="ECO:0000313" key="3">
    <source>
        <dbReference type="EMBL" id="KOS16876.1"/>
    </source>
</evidence>
<protein>
    <recommendedName>
        <fullName evidence="5">EKC/KEOPS complex subunit LAGE3</fullName>
    </recommendedName>
</protein>
<evidence type="ECO:0000256" key="1">
    <source>
        <dbReference type="ARBA" id="ARBA00007073"/>
    </source>
</evidence>
<dbReference type="GO" id="GO:0000408">
    <property type="term" value="C:EKC/KEOPS complex"/>
    <property type="evidence" value="ECO:0007669"/>
    <property type="project" value="TreeGrafter"/>
</dbReference>
<evidence type="ECO:0000313" key="4">
    <source>
        <dbReference type="Proteomes" id="UP000053831"/>
    </source>
</evidence>
<dbReference type="EMBL" id="LGSR01000029">
    <property type="protein sequence ID" value="KOS16876.1"/>
    <property type="molecule type" value="Genomic_DNA"/>
</dbReference>
<dbReference type="OrthoDB" id="10025739at2759"/>
<gene>
    <name evidence="3" type="ORF">ESCO_004871</name>
</gene>
<accession>A0A0M8MPW4</accession>
<comment type="caution">
    <text evidence="3">The sequence shown here is derived from an EMBL/GenBank/DDBJ whole genome shotgun (WGS) entry which is preliminary data.</text>
</comment>
<proteinExistence type="inferred from homology"/>
<dbReference type="Gene3D" id="3.30.310.50">
    <property type="entry name" value="Alpha-D-phosphohexomutase, C-terminal domain"/>
    <property type="match status" value="1"/>
</dbReference>
<feature type="compositionally biased region" description="Basic and acidic residues" evidence="2">
    <location>
        <begin position="59"/>
        <end position="69"/>
    </location>
</feature>
<dbReference type="PANTHER" id="PTHR31283">
    <property type="entry name" value="EKC/KEOPS COMPLEX SUBUNIT PCC1 FAMILY MEMBER"/>
    <property type="match status" value="1"/>
</dbReference>
<sequence length="134" mass="14279">MASSDFPCSLDLSVPFPSARLATIALQTLQVDKELSPLVQRHISLASSPEPGPGPEPQHSLEEPAHVGSDDSPDSPRPATLEVRYRAATNRMLRVAVNSFLDSLGLAVEVMQYLDEDVLPAEPDAPAAQAVPAQ</sequence>
<dbReference type="PANTHER" id="PTHR31283:SF5">
    <property type="entry name" value="EKC_KEOPS COMPLEX SUBUNIT LAGE3"/>
    <property type="match status" value="1"/>
</dbReference>
<dbReference type="InterPro" id="IPR015419">
    <property type="entry name" value="CTAG/Pcc1"/>
</dbReference>
<evidence type="ECO:0000256" key="2">
    <source>
        <dbReference type="SAM" id="MobiDB-lite"/>
    </source>
</evidence>
<evidence type="ECO:0008006" key="5">
    <source>
        <dbReference type="Google" id="ProtNLM"/>
    </source>
</evidence>
<dbReference type="AlphaFoldDB" id="A0A0M8MPW4"/>
<dbReference type="Pfam" id="PF09341">
    <property type="entry name" value="Pcc1"/>
    <property type="match status" value="1"/>
</dbReference>
<comment type="similarity">
    <text evidence="1">Belongs to the CTAG/PCC1 family.</text>
</comment>
<name>A0A0M8MPW4_ESCWE</name>
<organism evidence="3 4">
    <name type="scientific">Escovopsis weberi</name>
    <dbReference type="NCBI Taxonomy" id="150374"/>
    <lineage>
        <taxon>Eukaryota</taxon>
        <taxon>Fungi</taxon>
        <taxon>Dikarya</taxon>
        <taxon>Ascomycota</taxon>
        <taxon>Pezizomycotina</taxon>
        <taxon>Sordariomycetes</taxon>
        <taxon>Hypocreomycetidae</taxon>
        <taxon>Hypocreales</taxon>
        <taxon>Hypocreaceae</taxon>
        <taxon>Escovopsis</taxon>
    </lineage>
</organism>
<dbReference type="Proteomes" id="UP000053831">
    <property type="component" value="Unassembled WGS sequence"/>
</dbReference>
<feature type="region of interest" description="Disordered" evidence="2">
    <location>
        <begin position="42"/>
        <end position="80"/>
    </location>
</feature>
<keyword evidence="4" id="KW-1185">Reference proteome</keyword>